<organism evidence="1 2">
    <name type="scientific">Mucilaginibacter hurinus</name>
    <dbReference type="NCBI Taxonomy" id="2201324"/>
    <lineage>
        <taxon>Bacteria</taxon>
        <taxon>Pseudomonadati</taxon>
        <taxon>Bacteroidota</taxon>
        <taxon>Sphingobacteriia</taxon>
        <taxon>Sphingobacteriales</taxon>
        <taxon>Sphingobacteriaceae</taxon>
        <taxon>Mucilaginibacter</taxon>
    </lineage>
</organism>
<gene>
    <name evidence="1" type="ORF">DJ568_16105</name>
</gene>
<sequence length="658" mass="73773">MLPQFLRGCKNTQFYAINLTRYMKNHPAHAHKLRRNTCYRFLITIALLTPLLQACAQNPPRPVRADSFFGVHFDFHATNKDKQIGQTVTPAMVDQFLTTVRPDFIQVDAKGNPGVASFYTKVGKQGGIVKDQLKIFRQVTAKRGVALYAHYSSLVDYEIAQTRPEWAIMDAAGKKNTERISFFSDYVDKYFIPQIKEISDYGLDGMWVDADNYVVKTDYSPAALKAYSASRGKKATRALDVDKKDYLQFTREAYRKYLNHYVRAIKKYNPKFEIGSNWAFTSRMPGPVDAPVAFLSGDLASNIVSEINFENYGMASQGLPWDLMSWAANTDNHRFKYHWKSPVQLQQHAALTLSLGGAYELYIVQNRDGAIPQDNLMLQTAKEVRDFCFERKPFCFKSTTIPQVALFVSAAGHYRESQHPFNSDNQGSTFASTTLDMLLDAKYSVQMLNEHNLKGKTAKYPLIVIPQTNYIEPAMVNEFKAYVKNGGRIVVIGPSVSKMLTSNLGNGTSYGDNAGLTMESFSYGKGVVLSVIPRMSLKELKQREDQIKNTVATALAKIFPNPLVSIDSSSNIHLHTAAKNGETLINLVNVSKVYASGGGSLPNTIKPTPPLKVTLRMDKKPSSIKWQPDNTNINFSYSNGLVMFTTPPLDMYSIIQVK</sequence>
<dbReference type="EMBL" id="QGDC01000010">
    <property type="protein sequence ID" value="RCH53760.1"/>
    <property type="molecule type" value="Genomic_DNA"/>
</dbReference>
<dbReference type="Gene3D" id="3.20.20.80">
    <property type="entry name" value="Glycosidases"/>
    <property type="match status" value="1"/>
</dbReference>
<evidence type="ECO:0008006" key="3">
    <source>
        <dbReference type="Google" id="ProtNLM"/>
    </source>
</evidence>
<reference evidence="1 2" key="1">
    <citation type="submission" date="2018-05" db="EMBL/GenBank/DDBJ databases">
        <title>Mucilaginibacter hurinus sp. nov., isolated from briquette warehouse soil.</title>
        <authorList>
            <person name="Choi L."/>
        </authorList>
    </citation>
    <scope>NUCLEOTIDE SEQUENCE [LARGE SCALE GENOMIC DNA]</scope>
    <source>
        <strain evidence="1 2">ZR32</strain>
    </source>
</reference>
<proteinExistence type="predicted"/>
<name>A0A367GKB8_9SPHI</name>
<dbReference type="Gene3D" id="3.40.50.880">
    <property type="match status" value="1"/>
</dbReference>
<protein>
    <recommendedName>
        <fullName evidence="3">Beta-galactosidase trimerisation domain-containing protein</fullName>
    </recommendedName>
</protein>
<accession>A0A367GKB8</accession>
<dbReference type="AlphaFoldDB" id="A0A367GKB8"/>
<dbReference type="InterPro" id="IPR017853">
    <property type="entry name" value="GH"/>
</dbReference>
<dbReference type="SUPFAM" id="SSF51445">
    <property type="entry name" value="(Trans)glycosidases"/>
    <property type="match status" value="1"/>
</dbReference>
<dbReference type="Proteomes" id="UP000253209">
    <property type="component" value="Unassembled WGS sequence"/>
</dbReference>
<comment type="caution">
    <text evidence="1">The sequence shown here is derived from an EMBL/GenBank/DDBJ whole genome shotgun (WGS) entry which is preliminary data.</text>
</comment>
<dbReference type="InterPro" id="IPR029062">
    <property type="entry name" value="Class_I_gatase-like"/>
</dbReference>
<evidence type="ECO:0000313" key="2">
    <source>
        <dbReference type="Proteomes" id="UP000253209"/>
    </source>
</evidence>
<keyword evidence="2" id="KW-1185">Reference proteome</keyword>
<evidence type="ECO:0000313" key="1">
    <source>
        <dbReference type="EMBL" id="RCH53760.1"/>
    </source>
</evidence>